<dbReference type="Pfam" id="PF01408">
    <property type="entry name" value="GFO_IDH_MocA"/>
    <property type="match status" value="1"/>
</dbReference>
<evidence type="ECO:0000256" key="2">
    <source>
        <dbReference type="ARBA" id="ARBA00023002"/>
    </source>
</evidence>
<dbReference type="HOGENOM" id="CLU_023194_19_1_10"/>
<dbReference type="PANTHER" id="PTHR43708">
    <property type="entry name" value="CONSERVED EXPRESSED OXIDOREDUCTASE (EUROFUNG)"/>
    <property type="match status" value="1"/>
</dbReference>
<dbReference type="InterPro" id="IPR004104">
    <property type="entry name" value="Gfo/Idh/MocA-like_OxRdtase_C"/>
</dbReference>
<dbReference type="InterPro" id="IPR036291">
    <property type="entry name" value="NAD(P)-bd_dom_sf"/>
</dbReference>
<name>D2QSD3_SPILD</name>
<dbReference type="InterPro" id="IPR051317">
    <property type="entry name" value="Gfo/Idh/MocA_oxidoreduct"/>
</dbReference>
<organism evidence="5 6">
    <name type="scientific">Spirosoma linguale (strain ATCC 33905 / DSM 74 / LMG 10896 / Claus 1)</name>
    <dbReference type="NCBI Taxonomy" id="504472"/>
    <lineage>
        <taxon>Bacteria</taxon>
        <taxon>Pseudomonadati</taxon>
        <taxon>Bacteroidota</taxon>
        <taxon>Cytophagia</taxon>
        <taxon>Cytophagales</taxon>
        <taxon>Cytophagaceae</taxon>
        <taxon>Spirosoma</taxon>
    </lineage>
</organism>
<dbReference type="Gene3D" id="3.30.360.10">
    <property type="entry name" value="Dihydrodipicolinate Reductase, domain 2"/>
    <property type="match status" value="1"/>
</dbReference>
<evidence type="ECO:0000313" key="5">
    <source>
        <dbReference type="EMBL" id="ADB41715.1"/>
    </source>
</evidence>
<feature type="domain" description="Gfo/Idh/MocA-like oxidoreductase N-terminal" evidence="3">
    <location>
        <begin position="7"/>
        <end position="120"/>
    </location>
</feature>
<dbReference type="KEGG" id="sli:Slin_5750"/>
<comment type="similarity">
    <text evidence="1">Belongs to the Gfo/Idh/MocA family.</text>
</comment>
<reference evidence="5 6" key="1">
    <citation type="journal article" date="2010" name="Stand. Genomic Sci.">
        <title>Complete genome sequence of Spirosoma linguale type strain (1).</title>
        <authorList>
            <person name="Lail K."/>
            <person name="Sikorski J."/>
            <person name="Saunders E."/>
            <person name="Lapidus A."/>
            <person name="Glavina Del Rio T."/>
            <person name="Copeland A."/>
            <person name="Tice H."/>
            <person name="Cheng J.-F."/>
            <person name="Lucas S."/>
            <person name="Nolan M."/>
            <person name="Bruce D."/>
            <person name="Goodwin L."/>
            <person name="Pitluck S."/>
            <person name="Ivanova N."/>
            <person name="Mavromatis K."/>
            <person name="Ovchinnikova G."/>
            <person name="Pati A."/>
            <person name="Chen A."/>
            <person name="Palaniappan K."/>
            <person name="Land M."/>
            <person name="Hauser L."/>
            <person name="Chang Y.-J."/>
            <person name="Jeffries C.D."/>
            <person name="Chain P."/>
            <person name="Brettin T."/>
            <person name="Detter J.C."/>
            <person name="Schuetze A."/>
            <person name="Rohde M."/>
            <person name="Tindall B.J."/>
            <person name="Goeker M."/>
            <person name="Bristow J."/>
            <person name="Eisen J.A."/>
            <person name="Markowitz V."/>
            <person name="Hugenholtz P."/>
            <person name="Kyrpides N.C."/>
            <person name="Klenk H.-P."/>
            <person name="Chen F."/>
        </authorList>
    </citation>
    <scope>NUCLEOTIDE SEQUENCE [LARGE SCALE GENOMIC DNA]</scope>
    <source>
        <strain evidence="6">ATCC 33905 / DSM 74 / LMG 10896 / Claus 1</strain>
    </source>
</reference>
<dbReference type="SUPFAM" id="SSF51735">
    <property type="entry name" value="NAD(P)-binding Rossmann-fold domains"/>
    <property type="match status" value="1"/>
</dbReference>
<protein>
    <submittedName>
        <fullName evidence="5">Oxidoreductase domain protein</fullName>
    </submittedName>
</protein>
<dbReference type="eggNOG" id="COG0673">
    <property type="taxonomic scope" value="Bacteria"/>
</dbReference>
<dbReference type="GO" id="GO:0000166">
    <property type="term" value="F:nucleotide binding"/>
    <property type="evidence" value="ECO:0007669"/>
    <property type="project" value="InterPro"/>
</dbReference>
<dbReference type="InterPro" id="IPR000683">
    <property type="entry name" value="Gfo/Idh/MocA-like_OxRdtase_N"/>
</dbReference>
<dbReference type="RefSeq" id="WP_012930207.1">
    <property type="nucleotide sequence ID" value="NC_013730.1"/>
</dbReference>
<dbReference type="PANTHER" id="PTHR43708:SF5">
    <property type="entry name" value="CONSERVED EXPRESSED OXIDOREDUCTASE (EUROFUNG)-RELATED"/>
    <property type="match status" value="1"/>
</dbReference>
<evidence type="ECO:0000256" key="1">
    <source>
        <dbReference type="ARBA" id="ARBA00010928"/>
    </source>
</evidence>
<dbReference type="Pfam" id="PF02894">
    <property type="entry name" value="GFO_IDH_MocA_C"/>
    <property type="match status" value="1"/>
</dbReference>
<proteinExistence type="inferred from homology"/>
<sequence>MTSQQKITVGLVGFGLSGRYFHAPFLSTHPGFELRKVVTSRPDEVAAFDPSISTVATADDLFADDSIQLVFICSPNETHFQYAKAALEHDKHVVVEKPFATNESETDQLLEFAAKRGLLATAYQNRRWDSDFLTVKQLMDQNRLGDVLDYEARYDRLMPVDSRNQSWKERPGEGRGSLYNLGPHLIDQALQLFGKPQSVSAEVRMIRPNSMIEDFFTIRLGYTGKQVTLRSSLMMHQNQLRFSVHGTAGSFIKGGLDVQEEELRKNRLPNEPAFGIEPADRWGTLTANGLSEQVESLPGNYGAYYAGVHASIADGADPLVKPHEIQQIARVIALARQSSLESHTLPF</sequence>
<dbReference type="GO" id="GO:0016491">
    <property type="term" value="F:oxidoreductase activity"/>
    <property type="evidence" value="ECO:0007669"/>
    <property type="project" value="UniProtKB-KW"/>
</dbReference>
<keyword evidence="6" id="KW-1185">Reference proteome</keyword>
<accession>D2QSD3</accession>
<keyword evidence="2" id="KW-0560">Oxidoreductase</keyword>
<dbReference type="AlphaFoldDB" id="D2QSD3"/>
<evidence type="ECO:0000259" key="4">
    <source>
        <dbReference type="Pfam" id="PF02894"/>
    </source>
</evidence>
<dbReference type="Gene3D" id="3.40.50.720">
    <property type="entry name" value="NAD(P)-binding Rossmann-like Domain"/>
    <property type="match status" value="1"/>
</dbReference>
<dbReference type="EMBL" id="CP001769">
    <property type="protein sequence ID" value="ADB41715.1"/>
    <property type="molecule type" value="Genomic_DNA"/>
</dbReference>
<evidence type="ECO:0000313" key="6">
    <source>
        <dbReference type="Proteomes" id="UP000002028"/>
    </source>
</evidence>
<gene>
    <name evidence="5" type="ordered locus">Slin_5750</name>
</gene>
<dbReference type="Proteomes" id="UP000002028">
    <property type="component" value="Chromosome"/>
</dbReference>
<feature type="domain" description="Gfo/Idh/MocA-like oxidoreductase C-terminal" evidence="4">
    <location>
        <begin position="136"/>
        <end position="345"/>
    </location>
</feature>
<evidence type="ECO:0000259" key="3">
    <source>
        <dbReference type="Pfam" id="PF01408"/>
    </source>
</evidence>
<dbReference type="STRING" id="504472.Slin_5750"/>